<gene>
    <name evidence="1" type="ORF">KC729_12865</name>
</gene>
<reference evidence="1" key="2">
    <citation type="journal article" date="2021" name="Microbiome">
        <title>Successional dynamics and alternative stable states in a saline activated sludge microbial community over 9 years.</title>
        <authorList>
            <person name="Wang Y."/>
            <person name="Ye J."/>
            <person name="Ju F."/>
            <person name="Liu L."/>
            <person name="Boyd J.A."/>
            <person name="Deng Y."/>
            <person name="Parks D.H."/>
            <person name="Jiang X."/>
            <person name="Yin X."/>
            <person name="Woodcroft B.J."/>
            <person name="Tyson G.W."/>
            <person name="Hugenholtz P."/>
            <person name="Polz M.F."/>
            <person name="Zhang T."/>
        </authorList>
    </citation>
    <scope>NUCLEOTIDE SEQUENCE</scope>
    <source>
        <strain evidence="1">HKST-UBA01</strain>
    </source>
</reference>
<dbReference type="Proteomes" id="UP000697710">
    <property type="component" value="Unassembled WGS sequence"/>
</dbReference>
<accession>A0A956M1Q7</accession>
<dbReference type="AlphaFoldDB" id="A0A956M1Q7"/>
<name>A0A956M1Q7_UNCEI</name>
<proteinExistence type="predicted"/>
<feature type="non-terminal residue" evidence="1">
    <location>
        <position position="117"/>
    </location>
</feature>
<reference evidence="1" key="1">
    <citation type="submission" date="2020-04" db="EMBL/GenBank/DDBJ databases">
        <authorList>
            <person name="Zhang T."/>
        </authorList>
    </citation>
    <scope>NUCLEOTIDE SEQUENCE</scope>
    <source>
        <strain evidence="1">HKST-UBA01</strain>
    </source>
</reference>
<comment type="caution">
    <text evidence="1">The sequence shown here is derived from an EMBL/GenBank/DDBJ whole genome shotgun (WGS) entry which is preliminary data.</text>
</comment>
<evidence type="ECO:0000313" key="2">
    <source>
        <dbReference type="Proteomes" id="UP000697710"/>
    </source>
</evidence>
<sequence>MSLRRLRSVAASAWTHRGIAMLAVVIGGGQVGAALRRLADPSPDFGLVAQTYLAGWLWRAGVPLTALYDPTTLRAAQAQLQPDGPVLAAPWLQPPSLALLGIPLTPFTLPGAYSVFS</sequence>
<evidence type="ECO:0000313" key="1">
    <source>
        <dbReference type="EMBL" id="MCA9728572.1"/>
    </source>
</evidence>
<dbReference type="EMBL" id="JAGQHR010000419">
    <property type="protein sequence ID" value="MCA9728572.1"/>
    <property type="molecule type" value="Genomic_DNA"/>
</dbReference>
<organism evidence="1 2">
    <name type="scientific">Eiseniibacteriota bacterium</name>
    <dbReference type="NCBI Taxonomy" id="2212470"/>
    <lineage>
        <taxon>Bacteria</taxon>
        <taxon>Candidatus Eiseniibacteriota</taxon>
    </lineage>
</organism>
<protein>
    <submittedName>
        <fullName evidence="1">Uncharacterized protein</fullName>
    </submittedName>
</protein>